<evidence type="ECO:0000313" key="3">
    <source>
        <dbReference type="EMBL" id="RKD30103.1"/>
    </source>
</evidence>
<dbReference type="Pfam" id="PF07833">
    <property type="entry name" value="Cu_amine_oxidN1"/>
    <property type="match status" value="1"/>
</dbReference>
<reference evidence="3 4" key="1">
    <citation type="submission" date="2016-08" db="EMBL/GenBank/DDBJ databases">
        <title>Novel Firmicutes and Novel Genomes.</title>
        <authorList>
            <person name="Poppleton D.I."/>
            <person name="Gribaldo S."/>
        </authorList>
    </citation>
    <scope>NUCLEOTIDE SEQUENCE [LARGE SCALE GENOMIC DNA]</scope>
    <source>
        <strain evidence="3 4">CTT3</strain>
    </source>
</reference>
<comment type="caution">
    <text evidence="3">The sequence shown here is derived from an EMBL/GenBank/DDBJ whole genome shotgun (WGS) entry which is preliminary data.</text>
</comment>
<dbReference type="Gene3D" id="3.30.457.10">
    <property type="entry name" value="Copper amine oxidase-like, N-terminal domain"/>
    <property type="match status" value="1"/>
</dbReference>
<accession>A0A419SXW1</accession>
<feature type="signal peptide" evidence="1">
    <location>
        <begin position="1"/>
        <end position="25"/>
    </location>
</feature>
<evidence type="ECO:0000256" key="1">
    <source>
        <dbReference type="SAM" id="SignalP"/>
    </source>
</evidence>
<name>A0A419SXW1_9FIRM</name>
<evidence type="ECO:0000313" key="4">
    <source>
        <dbReference type="Proteomes" id="UP000284177"/>
    </source>
</evidence>
<organism evidence="3 4">
    <name type="scientific">Thermohalobacter berrensis</name>
    <dbReference type="NCBI Taxonomy" id="99594"/>
    <lineage>
        <taxon>Bacteria</taxon>
        <taxon>Bacillati</taxon>
        <taxon>Bacillota</taxon>
        <taxon>Tissierellia</taxon>
        <taxon>Tissierellales</taxon>
        <taxon>Thermohalobacteraceae</taxon>
        <taxon>Thermohalobacter</taxon>
    </lineage>
</organism>
<proteinExistence type="predicted"/>
<dbReference type="InterPro" id="IPR012854">
    <property type="entry name" value="Cu_amine_oxidase-like_N"/>
</dbReference>
<dbReference type="EMBL" id="MCIB01000036">
    <property type="protein sequence ID" value="RKD30103.1"/>
    <property type="molecule type" value="Genomic_DNA"/>
</dbReference>
<dbReference type="InterPro" id="IPR036582">
    <property type="entry name" value="Mao_N_sf"/>
</dbReference>
<gene>
    <name evidence="3" type="ORF">BET03_05200</name>
</gene>
<dbReference type="RefSeq" id="WP_183108844.1">
    <property type="nucleotide sequence ID" value="NZ_MCIB01000036.1"/>
</dbReference>
<keyword evidence="1" id="KW-0732">Signal</keyword>
<feature type="domain" description="Copper amine oxidase-like N-terminal" evidence="2">
    <location>
        <begin position="29"/>
        <end position="87"/>
    </location>
</feature>
<dbReference type="SUPFAM" id="SSF55383">
    <property type="entry name" value="Copper amine oxidase, domain N"/>
    <property type="match status" value="1"/>
</dbReference>
<sequence length="183" mass="21332">MKIKRIKFILVILLIVSISTTASFAEDFLKEIKVYFNNIKIEVDNKEVSTDTEPFIYNDRVYVPLRFVAEAMNAKVSWENEENKAIIKTFDDVEECDYLNGEVFVYGMITDIDYEKRKITLEQHYDDNSIEVTPLLEVKENVVIVLQRNDKKMNIKFKDLKIGDNIGLILDKNKKVRGIIISV</sequence>
<dbReference type="Proteomes" id="UP000284177">
    <property type="component" value="Unassembled WGS sequence"/>
</dbReference>
<dbReference type="AlphaFoldDB" id="A0A419SXW1"/>
<feature type="chain" id="PRO_5019420437" description="Copper amine oxidase-like N-terminal domain-containing protein" evidence="1">
    <location>
        <begin position="26"/>
        <end position="183"/>
    </location>
</feature>
<evidence type="ECO:0000259" key="2">
    <source>
        <dbReference type="Pfam" id="PF07833"/>
    </source>
</evidence>
<keyword evidence="4" id="KW-1185">Reference proteome</keyword>
<protein>
    <recommendedName>
        <fullName evidence="2">Copper amine oxidase-like N-terminal domain-containing protein</fullName>
    </recommendedName>
</protein>